<name>A0A1A9HTX7_9CHLA</name>
<keyword evidence="1" id="KW-1133">Transmembrane helix</keyword>
<proteinExistence type="predicted"/>
<evidence type="ECO:0000256" key="1">
    <source>
        <dbReference type="SAM" id="Phobius"/>
    </source>
</evidence>
<dbReference type="Proteomes" id="UP000078162">
    <property type="component" value="Chromosome"/>
</dbReference>
<keyword evidence="1" id="KW-0812">Transmembrane</keyword>
<dbReference type="STRING" id="1806891.Cs308_0279"/>
<dbReference type="EMBL" id="CP014639">
    <property type="protein sequence ID" value="ANH78450.1"/>
    <property type="molecule type" value="Genomic_DNA"/>
</dbReference>
<keyword evidence="1" id="KW-0472">Membrane</keyword>
<evidence type="ECO:0000313" key="2">
    <source>
        <dbReference type="EMBL" id="ANH78450.1"/>
    </source>
</evidence>
<organism evidence="2 3">
    <name type="scientific">Candidatus Chlamydia sanziniae</name>
    <dbReference type="NCBI Taxonomy" id="1806891"/>
    <lineage>
        <taxon>Bacteria</taxon>
        <taxon>Pseudomonadati</taxon>
        <taxon>Chlamydiota</taxon>
        <taxon>Chlamydiia</taxon>
        <taxon>Chlamydiales</taxon>
        <taxon>Chlamydiaceae</taxon>
        <taxon>Chlamydia/Chlamydophila group</taxon>
        <taxon>Chlamydia</taxon>
    </lineage>
</organism>
<dbReference type="RefSeq" id="WP_066481648.1">
    <property type="nucleotide sequence ID" value="NZ_CP014639.1"/>
</dbReference>
<feature type="transmembrane region" description="Helical" evidence="1">
    <location>
        <begin position="198"/>
        <end position="223"/>
    </location>
</feature>
<dbReference type="AlphaFoldDB" id="A0A1A9HTX7"/>
<keyword evidence="3" id="KW-1185">Reference proteome</keyword>
<gene>
    <name evidence="2" type="ORF">Cs308_0279</name>
</gene>
<accession>A0A1A9HTX7</accession>
<evidence type="ECO:0000313" key="3">
    <source>
        <dbReference type="Proteomes" id="UP000078162"/>
    </source>
</evidence>
<dbReference type="PATRIC" id="fig|1806891.3.peg.271"/>
<feature type="transmembrane region" description="Helical" evidence="1">
    <location>
        <begin position="309"/>
        <end position="330"/>
    </location>
</feature>
<feature type="transmembrane region" description="Helical" evidence="1">
    <location>
        <begin position="151"/>
        <end position="175"/>
    </location>
</feature>
<dbReference type="OrthoDB" id="19169at2"/>
<dbReference type="KEGG" id="csaz:Cs308_0279"/>
<reference evidence="3" key="1">
    <citation type="submission" date="2016-03" db="EMBL/GenBank/DDBJ databases">
        <title>Culture-independent genomics supports pathogen discovery for uncultivable bacteria within the genus Chlamydia.</title>
        <authorList>
            <person name="Taylor-Brown A."/>
            <person name="Bachmann N.L."/>
            <person name="Borel N."/>
            <person name="Polkinghorne A."/>
        </authorList>
    </citation>
    <scope>NUCLEOTIDE SEQUENCE [LARGE SCALE GENOMIC DNA]</scope>
    <source>
        <strain evidence="3">2742-308</strain>
    </source>
</reference>
<sequence length="338" mass="36954">MAINAIRLAGCSSKMLYLAQQQTQQVSKTNCFKAFFLNPQNKLARFITLSKASDKVIKCTRAIAECTSGILQETQCHGEALIVANKISKTLKIAREVVALPNVFSGALPSCVLATKSCYQHAREVYATNPKFTPDYFPTKYNQFRLQRGDYALLAAKDACFALSSLTYSLTFGVLRPTMFVNNLTVEPFLPPEVKANFITAVVGLMTINHATVILGNVMGLVLEMSAYKRAIASINSPVPVEMFQFDSGKQQTGYCALLMPELQCDAIRSLRREHVAIMKKSILSIVEKGLELICDGLKLIPMPLTSGCNLAITGCLIAASSAVGTYSIWTSLEVKPK</sequence>
<protein>
    <submittedName>
        <fullName evidence="2">Uncharacterized protein</fullName>
    </submittedName>
</protein>